<name>T2KQ70_FORAG</name>
<evidence type="ECO:0000313" key="2">
    <source>
        <dbReference type="Proteomes" id="UP000016160"/>
    </source>
</evidence>
<protein>
    <submittedName>
        <fullName evidence="1">Uncharacterized protein</fullName>
    </submittedName>
</protein>
<dbReference type="HOGENOM" id="CLU_2972823_0_0_10"/>
<sequence length="58" mass="6670">MQAYTLTGLNNKVKALKLELDNPLLPNSKRINLENRIKHFINKLVELEQNPSLKTIKA</sequence>
<organism evidence="1 2">
    <name type="scientific">Formosa agariphila (strain DSM 15362 / KCTC 12365 / LMG 23005 / KMM 3901 / M-2Alg 35-1)</name>
    <dbReference type="NCBI Taxonomy" id="1347342"/>
    <lineage>
        <taxon>Bacteria</taxon>
        <taxon>Pseudomonadati</taxon>
        <taxon>Bacteroidota</taxon>
        <taxon>Flavobacteriia</taxon>
        <taxon>Flavobacteriales</taxon>
        <taxon>Flavobacteriaceae</taxon>
        <taxon>Formosa</taxon>
    </lineage>
</organism>
<evidence type="ECO:0000313" key="1">
    <source>
        <dbReference type="EMBL" id="CDF80606.1"/>
    </source>
</evidence>
<dbReference type="STRING" id="1347342.BN863_28940"/>
<dbReference type="Proteomes" id="UP000016160">
    <property type="component" value="Chromosome"/>
</dbReference>
<dbReference type="PATRIC" id="fig|1347342.6.peg.2912"/>
<keyword evidence="2" id="KW-1185">Reference proteome</keyword>
<dbReference type="AlphaFoldDB" id="T2KQ70"/>
<proteinExistence type="predicted"/>
<accession>T2KQ70</accession>
<reference evidence="1 2" key="1">
    <citation type="journal article" date="2013" name="Appl. Environ. Microbiol.">
        <title>The genome of the alga-associated marine flavobacterium Formosa agariphila KMM 3901T reveals a broad potential for degradation of algal polysaccharides.</title>
        <authorList>
            <person name="Mann A.J."/>
            <person name="Hahnke R.L."/>
            <person name="Huang S."/>
            <person name="Werner J."/>
            <person name="Xing P."/>
            <person name="Barbeyron T."/>
            <person name="Huettel B."/>
            <person name="Stueber K."/>
            <person name="Reinhardt R."/>
            <person name="Harder J."/>
            <person name="Gloeckner F.O."/>
            <person name="Amann R.I."/>
            <person name="Teeling H."/>
        </authorList>
    </citation>
    <scope>NUCLEOTIDE SEQUENCE [LARGE SCALE GENOMIC DNA]</scope>
    <source>
        <strain evidence="2">DSM 15362 / KCTC 12365 / LMG 23005 / KMM 3901</strain>
    </source>
</reference>
<gene>
    <name evidence="1" type="ORF">BN863_28940</name>
</gene>
<dbReference type="EMBL" id="HG315671">
    <property type="protein sequence ID" value="CDF80606.1"/>
    <property type="molecule type" value="Genomic_DNA"/>
</dbReference>